<keyword evidence="2" id="KW-1185">Reference proteome</keyword>
<dbReference type="EMBL" id="AP018249">
    <property type="protein sequence ID" value="BAZ02982.1"/>
    <property type="molecule type" value="Genomic_DNA"/>
</dbReference>
<name>A0A1Z4NBD6_9CYAN</name>
<accession>A0A1Z4NBD6</accession>
<evidence type="ECO:0000313" key="2">
    <source>
        <dbReference type="Proteomes" id="UP000218785"/>
    </source>
</evidence>
<keyword evidence="1" id="KW-0614">Plasmid</keyword>
<sequence length="274" mass="32357">MSHLVPLTMAEAIYSLSQYQFTLDATESFEYLETQLNIYSLLGLYQHYFPNEWKASQATIYSPTDIDCHSPRELEFIVLIYTHLFPLSDWTIETAHEQRLHSIPITPMGIDWTMDGEIEHLKDGWQLLLPFSHNGRCWLDDIDPEGSDWFDSEFAIYEITYSDIDHPDKIDYKKLKRQCHNLDNPLKFLPLTLKLLDHETKNLWLDQYAEDYYHQPDCTSLPWSKASIDFLTRKWQQADRILNCAANLIDWLEADLKPHAQILLKLWKQALKPH</sequence>
<evidence type="ECO:0000313" key="1">
    <source>
        <dbReference type="EMBL" id="BAZ02982.1"/>
    </source>
</evidence>
<proteinExistence type="predicted"/>
<evidence type="ECO:0008006" key="3">
    <source>
        <dbReference type="Google" id="ProtNLM"/>
    </source>
</evidence>
<protein>
    <recommendedName>
        <fullName evidence="3">Death domain-containing protein</fullName>
    </recommendedName>
</protein>
<gene>
    <name evidence="1" type="ORF">NIES37_69950</name>
</gene>
<dbReference type="RefSeq" id="WP_096584729.1">
    <property type="nucleotide sequence ID" value="NZ_CAWNJS010000002.1"/>
</dbReference>
<dbReference type="Proteomes" id="UP000218785">
    <property type="component" value="Plasmid plasmid1"/>
</dbReference>
<reference evidence="1 2" key="1">
    <citation type="submission" date="2017-06" db="EMBL/GenBank/DDBJ databases">
        <title>Genome sequencing of cyanobaciteial culture collection at National Institute for Environmental Studies (NIES).</title>
        <authorList>
            <person name="Hirose Y."/>
            <person name="Shimura Y."/>
            <person name="Fujisawa T."/>
            <person name="Nakamura Y."/>
            <person name="Kawachi M."/>
        </authorList>
    </citation>
    <scope>NUCLEOTIDE SEQUENCE [LARGE SCALE GENOMIC DNA]</scope>
    <source>
        <strain evidence="1 2">NIES-37</strain>
        <plasmid evidence="2">Plasmid1 dna</plasmid>
    </source>
</reference>
<geneLocation type="plasmid" evidence="2">
    <name>Plasmid1 dna</name>
</geneLocation>
<organism evidence="1 2">
    <name type="scientific">Tolypothrix tenuis PCC 7101</name>
    <dbReference type="NCBI Taxonomy" id="231146"/>
    <lineage>
        <taxon>Bacteria</taxon>
        <taxon>Bacillati</taxon>
        <taxon>Cyanobacteriota</taxon>
        <taxon>Cyanophyceae</taxon>
        <taxon>Nostocales</taxon>
        <taxon>Tolypothrichaceae</taxon>
        <taxon>Tolypothrix</taxon>
    </lineage>
</organism>
<dbReference type="AlphaFoldDB" id="A0A1Z4NBD6"/>
<dbReference type="KEGG" id="ttq:NIES37_69950"/>